<dbReference type="STRING" id="459349.CLOAM0552"/>
<dbReference type="PROSITE" id="PS51257">
    <property type="entry name" value="PROKAR_LIPOPROTEIN"/>
    <property type="match status" value="1"/>
</dbReference>
<dbReference type="HOGENOM" id="CLU_574526_0_0_0"/>
<dbReference type="eggNOG" id="COG4105">
    <property type="taxonomic scope" value="Bacteria"/>
</dbReference>
<dbReference type="AlphaFoldDB" id="B0VGL0"/>
<dbReference type="EMBL" id="CU466930">
    <property type="protein sequence ID" value="CAO80447.1"/>
    <property type="molecule type" value="Genomic_DNA"/>
</dbReference>
<proteinExistence type="predicted"/>
<dbReference type="KEGG" id="caci:CLOAM0552"/>
<keyword evidence="3" id="KW-1185">Reference proteome</keyword>
<evidence type="ECO:0000313" key="2">
    <source>
        <dbReference type="EMBL" id="CAO80447.1"/>
    </source>
</evidence>
<dbReference type="InterPro" id="IPR011990">
    <property type="entry name" value="TPR-like_helical_dom_sf"/>
</dbReference>
<protein>
    <submittedName>
        <fullName evidence="2">Uncharacterized protein</fullName>
    </submittedName>
</protein>
<sequence>MNSPGKMLFTRYKIILLLLIVIILSGCEINRLRSAEELYQKNLYAAAIVELDDLIANAENRAIATRAEIVRSNCYSALAEAAVEKKNWPLAIRFFKLANSDSANLRLAEIYRDLAMEAEKEGNRIVSKSYLDAIIREVPESPLIPEVLYRRIGYFLDVKADNESAWNDYMRLFDNYPNSPYEILARNYVMRFIPGKLKYAEVLTEQGYYADALKELFEISKYPVVDMNQVNKLISDVYEKQAEELLSQQDYIEADRLFRIAMQYYPQKKESIIHRLESITNLFIQKGNSLLEAGDFQGALVHYRKTFEIIPDYPPALEAIDRLFTIQENIRKAADLYKQGEQLEATGKLNEALQAYNSAYALDPKPEYKQKANLVQNMIEANKNPAAFARKIITEYKGGLLTNRIQNQKKELLKRYKEYEIQDSGWKLMLSTGQYKYEARYDLLTPNETYLYVWQINLRDRSIIPLNKLSEALMQ</sequence>
<keyword evidence="1" id="KW-0802">TPR repeat</keyword>
<dbReference type="PROSITE" id="PS50005">
    <property type="entry name" value="TPR"/>
    <property type="match status" value="2"/>
</dbReference>
<dbReference type="Gene3D" id="1.25.40.10">
    <property type="entry name" value="Tetratricopeptide repeat domain"/>
    <property type="match status" value="2"/>
</dbReference>
<feature type="repeat" description="TPR" evidence="1">
    <location>
        <begin position="280"/>
        <end position="313"/>
    </location>
</feature>
<dbReference type="SMART" id="SM00028">
    <property type="entry name" value="TPR"/>
    <property type="match status" value="3"/>
</dbReference>
<feature type="repeat" description="TPR" evidence="1">
    <location>
        <begin position="333"/>
        <end position="366"/>
    </location>
</feature>
<gene>
    <name evidence="2" type="ordered locus">CLOAM0552</name>
</gene>
<reference evidence="2 3" key="1">
    <citation type="journal article" date="2008" name="J. Bacteriol.">
        <title>'Candidatus Cloacamonas acidaminovorans': genome sequence reconstruction provides a first glimpse of a new bacterial division.</title>
        <authorList>
            <person name="Pelletier E."/>
            <person name="Kreimeyer A."/>
            <person name="Bocs S."/>
            <person name="Rouy Z."/>
            <person name="Gyapay G."/>
            <person name="Chouari R."/>
            <person name="Riviere D."/>
            <person name="Ganesan A."/>
            <person name="Daegelen P."/>
            <person name="Sghir A."/>
            <person name="Cohen G.N."/>
            <person name="Medigue C."/>
            <person name="Weissenbach J."/>
            <person name="Le Paslier D."/>
        </authorList>
    </citation>
    <scope>NUCLEOTIDE SEQUENCE [LARGE SCALE GENOMIC DNA]</scope>
    <source>
        <strain evidence="3">Evry</strain>
    </source>
</reference>
<dbReference type="InterPro" id="IPR019734">
    <property type="entry name" value="TPR_rpt"/>
</dbReference>
<organism evidence="2 3">
    <name type="scientific">Cloacimonas acidaminovorans (strain Evry)</name>
    <dbReference type="NCBI Taxonomy" id="459349"/>
    <lineage>
        <taxon>Bacteria</taxon>
        <taxon>Pseudomonadati</taxon>
        <taxon>Candidatus Cloacimonadota</taxon>
        <taxon>Candidatus Cloacimonadia</taxon>
        <taxon>Candidatus Cloacimonadales</taxon>
        <taxon>Candidatus Cloacimonadaceae</taxon>
        <taxon>Candidatus Cloacimonas</taxon>
    </lineage>
</organism>
<dbReference type="SUPFAM" id="SSF48452">
    <property type="entry name" value="TPR-like"/>
    <property type="match status" value="1"/>
</dbReference>
<evidence type="ECO:0000313" key="3">
    <source>
        <dbReference type="Proteomes" id="UP000002019"/>
    </source>
</evidence>
<dbReference type="Proteomes" id="UP000002019">
    <property type="component" value="Chromosome"/>
</dbReference>
<accession>B0VGL0</accession>
<name>B0VGL0_CLOAI</name>
<evidence type="ECO:0000256" key="1">
    <source>
        <dbReference type="PROSITE-ProRule" id="PRU00339"/>
    </source>
</evidence>